<proteinExistence type="predicted"/>
<evidence type="ECO:0000313" key="1">
    <source>
        <dbReference type="EMBL" id="JAD88747.1"/>
    </source>
</evidence>
<organism evidence="1">
    <name type="scientific">Arundo donax</name>
    <name type="common">Giant reed</name>
    <name type="synonym">Donax arundinaceus</name>
    <dbReference type="NCBI Taxonomy" id="35708"/>
    <lineage>
        <taxon>Eukaryota</taxon>
        <taxon>Viridiplantae</taxon>
        <taxon>Streptophyta</taxon>
        <taxon>Embryophyta</taxon>
        <taxon>Tracheophyta</taxon>
        <taxon>Spermatophyta</taxon>
        <taxon>Magnoliopsida</taxon>
        <taxon>Liliopsida</taxon>
        <taxon>Poales</taxon>
        <taxon>Poaceae</taxon>
        <taxon>PACMAD clade</taxon>
        <taxon>Arundinoideae</taxon>
        <taxon>Arundineae</taxon>
        <taxon>Arundo</taxon>
    </lineage>
</organism>
<dbReference type="EMBL" id="GBRH01209148">
    <property type="protein sequence ID" value="JAD88747.1"/>
    <property type="molecule type" value="Transcribed_RNA"/>
</dbReference>
<sequence length="12" mass="1198">MCLVCKSAGLSS</sequence>
<reference evidence="1" key="1">
    <citation type="submission" date="2014-09" db="EMBL/GenBank/DDBJ databases">
        <authorList>
            <person name="Magalhaes I.L.F."/>
            <person name="Oliveira U."/>
            <person name="Santos F.R."/>
            <person name="Vidigal T.H.D.A."/>
            <person name="Brescovit A.D."/>
            <person name="Santos A.J."/>
        </authorList>
    </citation>
    <scope>NUCLEOTIDE SEQUENCE</scope>
    <source>
        <tissue evidence="1">Shoot tissue taken approximately 20 cm above the soil surface</tissue>
    </source>
</reference>
<protein>
    <submittedName>
        <fullName evidence="1">Uncharacterized protein</fullName>
    </submittedName>
</protein>
<accession>A0A0A9DYA9</accession>
<name>A0A0A9DYA9_ARUDO</name>
<reference evidence="1" key="2">
    <citation type="journal article" date="2015" name="Data Brief">
        <title>Shoot transcriptome of the giant reed, Arundo donax.</title>
        <authorList>
            <person name="Barrero R.A."/>
            <person name="Guerrero F.D."/>
            <person name="Moolhuijzen P."/>
            <person name="Goolsby J.A."/>
            <person name="Tidwell J."/>
            <person name="Bellgard S.E."/>
            <person name="Bellgard M.I."/>
        </authorList>
    </citation>
    <scope>NUCLEOTIDE SEQUENCE</scope>
    <source>
        <tissue evidence="1">Shoot tissue taken approximately 20 cm above the soil surface</tissue>
    </source>
</reference>